<keyword evidence="2" id="KW-1185">Reference proteome</keyword>
<gene>
    <name evidence="1" type="ORF">SACC_12110</name>
</gene>
<accession>A0AAQ4CQW3</accession>
<protein>
    <submittedName>
        <fullName evidence="1">Uncharacterized protein</fullName>
    </submittedName>
</protein>
<name>A0AAQ4CQW3_9CREN</name>
<dbReference type="KEGG" id="scas:SACC_12110"/>
<dbReference type="Proteomes" id="UP001319921">
    <property type="component" value="Chromosome"/>
</dbReference>
<evidence type="ECO:0000313" key="2">
    <source>
        <dbReference type="Proteomes" id="UP001319921"/>
    </source>
</evidence>
<reference evidence="1 2" key="1">
    <citation type="journal article" date="2022" name="Microbiol. Resour. Announc.">
        <title>Complete Genome Sequence of the Hyperthermophilic and Acidophilic Archaeon Saccharolobus caldissimus Strain HS-3T.</title>
        <authorList>
            <person name="Sakai H.D."/>
            <person name="Kurosawa N."/>
        </authorList>
    </citation>
    <scope>NUCLEOTIDE SEQUENCE [LARGE SCALE GENOMIC DNA]</scope>
    <source>
        <strain evidence="1 2">JCM32116</strain>
    </source>
</reference>
<proteinExistence type="predicted"/>
<organism evidence="1 2">
    <name type="scientific">Saccharolobus caldissimus</name>
    <dbReference type="NCBI Taxonomy" id="1702097"/>
    <lineage>
        <taxon>Archaea</taxon>
        <taxon>Thermoproteota</taxon>
        <taxon>Thermoprotei</taxon>
        <taxon>Sulfolobales</taxon>
        <taxon>Sulfolobaceae</taxon>
        <taxon>Saccharolobus</taxon>
    </lineage>
</organism>
<dbReference type="EMBL" id="AP025226">
    <property type="protein sequence ID" value="BDB98194.1"/>
    <property type="molecule type" value="Genomic_DNA"/>
</dbReference>
<dbReference type="AlphaFoldDB" id="A0AAQ4CQW3"/>
<evidence type="ECO:0000313" key="1">
    <source>
        <dbReference type="EMBL" id="BDB98194.1"/>
    </source>
</evidence>
<sequence>MNKKLTQKTSITSRIYRRSYYIRRVCLIKTKMSEVDNVKEV</sequence>